<dbReference type="STRING" id="119000.SAMN05661010_02999"/>
<keyword evidence="7 8" id="KW-0472">Membrane</keyword>
<dbReference type="Pfam" id="PF01925">
    <property type="entry name" value="TauE"/>
    <property type="match status" value="1"/>
</dbReference>
<evidence type="ECO:0000256" key="8">
    <source>
        <dbReference type="RuleBase" id="RU363041"/>
    </source>
</evidence>
<dbReference type="AlphaFoldDB" id="A0A1G9PCT0"/>
<keyword evidence="5 8" id="KW-0812">Transmembrane</keyword>
<feature type="transmembrane region" description="Helical" evidence="8">
    <location>
        <begin position="228"/>
        <end position="246"/>
    </location>
</feature>
<dbReference type="RefSeq" id="WP_089730003.1">
    <property type="nucleotide sequence ID" value="NZ_FNGI01000009.1"/>
</dbReference>
<feature type="transmembrane region" description="Helical" evidence="8">
    <location>
        <begin position="101"/>
        <end position="120"/>
    </location>
</feature>
<evidence type="ECO:0000256" key="6">
    <source>
        <dbReference type="ARBA" id="ARBA00022989"/>
    </source>
</evidence>
<protein>
    <recommendedName>
        <fullName evidence="8">Probable membrane transporter protein</fullName>
    </recommendedName>
</protein>
<evidence type="ECO:0000313" key="9">
    <source>
        <dbReference type="EMBL" id="SDL96363.1"/>
    </source>
</evidence>
<evidence type="ECO:0000256" key="3">
    <source>
        <dbReference type="ARBA" id="ARBA00022448"/>
    </source>
</evidence>
<evidence type="ECO:0000256" key="4">
    <source>
        <dbReference type="ARBA" id="ARBA00022475"/>
    </source>
</evidence>
<dbReference type="InterPro" id="IPR052017">
    <property type="entry name" value="TSUP"/>
</dbReference>
<organism evidence="9 10">
    <name type="scientific">Modicisalibacter muralis</name>
    <dbReference type="NCBI Taxonomy" id="119000"/>
    <lineage>
        <taxon>Bacteria</taxon>
        <taxon>Pseudomonadati</taxon>
        <taxon>Pseudomonadota</taxon>
        <taxon>Gammaproteobacteria</taxon>
        <taxon>Oceanospirillales</taxon>
        <taxon>Halomonadaceae</taxon>
        <taxon>Modicisalibacter</taxon>
    </lineage>
</organism>
<feature type="transmembrane region" description="Helical" evidence="8">
    <location>
        <begin position="40"/>
        <end position="62"/>
    </location>
</feature>
<keyword evidence="4 8" id="KW-1003">Cell membrane</keyword>
<dbReference type="GO" id="GO:0005886">
    <property type="term" value="C:plasma membrane"/>
    <property type="evidence" value="ECO:0007669"/>
    <property type="project" value="UniProtKB-SubCell"/>
</dbReference>
<feature type="transmembrane region" description="Helical" evidence="8">
    <location>
        <begin position="168"/>
        <end position="186"/>
    </location>
</feature>
<keyword evidence="3" id="KW-0813">Transport</keyword>
<accession>A0A1G9PCT0</accession>
<comment type="subcellular location">
    <subcellularLocation>
        <location evidence="1 8">Cell membrane</location>
        <topology evidence="1 8">Multi-pass membrane protein</topology>
    </subcellularLocation>
</comment>
<evidence type="ECO:0000313" key="10">
    <source>
        <dbReference type="Proteomes" id="UP000198654"/>
    </source>
</evidence>
<evidence type="ECO:0000256" key="7">
    <source>
        <dbReference type="ARBA" id="ARBA00023136"/>
    </source>
</evidence>
<dbReference type="EMBL" id="FNGI01000009">
    <property type="protein sequence ID" value="SDL96363.1"/>
    <property type="molecule type" value="Genomic_DNA"/>
</dbReference>
<name>A0A1G9PCT0_9GAMM</name>
<reference evidence="9 10" key="1">
    <citation type="submission" date="2016-10" db="EMBL/GenBank/DDBJ databases">
        <authorList>
            <person name="de Groot N.N."/>
        </authorList>
    </citation>
    <scope>NUCLEOTIDE SEQUENCE [LARGE SCALE GENOMIC DNA]</scope>
    <source>
        <strain evidence="9 10">DSM 14789</strain>
    </source>
</reference>
<feature type="transmembrane region" description="Helical" evidence="8">
    <location>
        <begin position="132"/>
        <end position="156"/>
    </location>
</feature>
<gene>
    <name evidence="9" type="ORF">SAMN05661010_02999</name>
</gene>
<evidence type="ECO:0000256" key="2">
    <source>
        <dbReference type="ARBA" id="ARBA00009142"/>
    </source>
</evidence>
<dbReference type="PANTHER" id="PTHR30269:SF37">
    <property type="entry name" value="MEMBRANE TRANSPORTER PROTEIN"/>
    <property type="match status" value="1"/>
</dbReference>
<comment type="similarity">
    <text evidence="2 8">Belongs to the 4-toluene sulfonate uptake permease (TSUP) (TC 2.A.102) family.</text>
</comment>
<feature type="transmembrane region" description="Helical" evidence="8">
    <location>
        <begin position="74"/>
        <end position="95"/>
    </location>
</feature>
<dbReference type="OrthoDB" id="7029178at2"/>
<evidence type="ECO:0000256" key="5">
    <source>
        <dbReference type="ARBA" id="ARBA00022692"/>
    </source>
</evidence>
<keyword evidence="6 8" id="KW-1133">Transmembrane helix</keyword>
<keyword evidence="10" id="KW-1185">Reference proteome</keyword>
<evidence type="ECO:0000256" key="1">
    <source>
        <dbReference type="ARBA" id="ARBA00004651"/>
    </source>
</evidence>
<dbReference type="InterPro" id="IPR002781">
    <property type="entry name" value="TM_pro_TauE-like"/>
</dbReference>
<sequence length="251" mass="26268">MNLETLLLFALIAAFAGYFQTVTGFGLGMIVMGATGGLDIVPVASMAAVVSLMMLINCAVALPGRLKHLEWRAIRAATLGIVPAIVVGVLLLDYLSGRAASVLRILLGLMVLYGGVSLVLRPSQRETLSSSTGFFISGTLSGLCGGLFGIAGPPLIYHCYRQPLPLSGIGNMLILLFAVTSGTRTLFIATQGRLDGEILILTAWAIPLVALATYVGRRWPPPLSPIGMRRVAMLTLIGLGIGILFGDATSG</sequence>
<dbReference type="PANTHER" id="PTHR30269">
    <property type="entry name" value="TRANSMEMBRANE PROTEIN YFCA"/>
    <property type="match status" value="1"/>
</dbReference>
<dbReference type="Proteomes" id="UP000198654">
    <property type="component" value="Unassembled WGS sequence"/>
</dbReference>
<feature type="transmembrane region" description="Helical" evidence="8">
    <location>
        <begin position="198"/>
        <end position="216"/>
    </location>
</feature>
<proteinExistence type="inferred from homology"/>